<accession>A0A3S5B4D4</accession>
<keyword evidence="3" id="KW-1185">Reference proteome</keyword>
<proteinExistence type="predicted"/>
<name>A0A3S5B4D4_9PLAT</name>
<evidence type="ECO:0000256" key="1">
    <source>
        <dbReference type="SAM" id="MobiDB-lite"/>
    </source>
</evidence>
<protein>
    <submittedName>
        <fullName evidence="2">Uncharacterized protein</fullName>
    </submittedName>
</protein>
<gene>
    <name evidence="2" type="ORF">PXEA_LOCUS33437</name>
</gene>
<organism evidence="2 3">
    <name type="scientific">Protopolystoma xenopodis</name>
    <dbReference type="NCBI Taxonomy" id="117903"/>
    <lineage>
        <taxon>Eukaryota</taxon>
        <taxon>Metazoa</taxon>
        <taxon>Spiralia</taxon>
        <taxon>Lophotrochozoa</taxon>
        <taxon>Platyhelminthes</taxon>
        <taxon>Monogenea</taxon>
        <taxon>Polyopisthocotylea</taxon>
        <taxon>Polystomatidea</taxon>
        <taxon>Polystomatidae</taxon>
        <taxon>Protopolystoma</taxon>
    </lineage>
</organism>
<dbReference type="AlphaFoldDB" id="A0A3S5B4D4"/>
<sequence>MAVNSPERQLPPLAGEHSVPAREHAIAPSTYAPRLDNHNPVDWPAPVFQSHCLSTVPTHSLTHLLTHSLAHSLTHSITPSHFLFLLVPPPCLPLGYRRTTDAYTFPPAEPGSSRRTGCCVVLLCPSCTFFPTLPHHHTQTHAHFQ</sequence>
<dbReference type="EMBL" id="CAAALY010263271">
    <property type="protein sequence ID" value="VEL39997.1"/>
    <property type="molecule type" value="Genomic_DNA"/>
</dbReference>
<feature type="region of interest" description="Disordered" evidence="1">
    <location>
        <begin position="1"/>
        <end position="20"/>
    </location>
</feature>
<dbReference type="Proteomes" id="UP000784294">
    <property type="component" value="Unassembled WGS sequence"/>
</dbReference>
<comment type="caution">
    <text evidence="2">The sequence shown here is derived from an EMBL/GenBank/DDBJ whole genome shotgun (WGS) entry which is preliminary data.</text>
</comment>
<reference evidence="2" key="1">
    <citation type="submission" date="2018-11" db="EMBL/GenBank/DDBJ databases">
        <authorList>
            <consortium name="Pathogen Informatics"/>
        </authorList>
    </citation>
    <scope>NUCLEOTIDE SEQUENCE</scope>
</reference>
<evidence type="ECO:0000313" key="3">
    <source>
        <dbReference type="Proteomes" id="UP000784294"/>
    </source>
</evidence>
<evidence type="ECO:0000313" key="2">
    <source>
        <dbReference type="EMBL" id="VEL39997.1"/>
    </source>
</evidence>